<feature type="non-terminal residue" evidence="2">
    <location>
        <position position="1"/>
    </location>
</feature>
<gene>
    <name evidence="2" type="ORF">Celaphus_00002839</name>
</gene>
<protein>
    <submittedName>
        <fullName evidence="2">Uncharacterized protein</fullName>
    </submittedName>
</protein>
<sequence length="160" mass="17703">VTCKKQALEKQLAQRLQDQEAQMAALQRALQEKEALSEERVQLLAKQEALEKRGQLMAEEAADLRAERDALESSLFEAQELASQLRAQQEQLEGEARSARLARQALQGAAPMSSLCPPSLSLSPHGRLRLTAPQRGQTRRGAHVYSQPRAPAAAVCDWRP</sequence>
<evidence type="ECO:0000256" key="1">
    <source>
        <dbReference type="SAM" id="Coils"/>
    </source>
</evidence>
<organism evidence="2 3">
    <name type="scientific">Cervus elaphus hippelaphus</name>
    <name type="common">European red deer</name>
    <dbReference type="NCBI Taxonomy" id="46360"/>
    <lineage>
        <taxon>Eukaryota</taxon>
        <taxon>Metazoa</taxon>
        <taxon>Chordata</taxon>
        <taxon>Craniata</taxon>
        <taxon>Vertebrata</taxon>
        <taxon>Euteleostomi</taxon>
        <taxon>Mammalia</taxon>
        <taxon>Eutheria</taxon>
        <taxon>Laurasiatheria</taxon>
        <taxon>Artiodactyla</taxon>
        <taxon>Ruminantia</taxon>
        <taxon>Pecora</taxon>
        <taxon>Cervidae</taxon>
        <taxon>Cervinae</taxon>
        <taxon>Cervus</taxon>
    </lineage>
</organism>
<dbReference type="EMBL" id="MKHE01000020">
    <property type="protein sequence ID" value="OWK05302.1"/>
    <property type="molecule type" value="Genomic_DNA"/>
</dbReference>
<accession>A0A212CHF0</accession>
<name>A0A212CHF0_CEREH</name>
<dbReference type="AlphaFoldDB" id="A0A212CHF0"/>
<keyword evidence="3" id="KW-1185">Reference proteome</keyword>
<feature type="coiled-coil region" evidence="1">
    <location>
        <begin position="9"/>
        <end position="102"/>
    </location>
</feature>
<comment type="caution">
    <text evidence="2">The sequence shown here is derived from an EMBL/GenBank/DDBJ whole genome shotgun (WGS) entry which is preliminary data.</text>
</comment>
<reference evidence="2 3" key="1">
    <citation type="journal article" date="2018" name="Mol. Genet. Genomics">
        <title>The red deer Cervus elaphus genome CerEla1.0: sequencing, annotating, genes, and chromosomes.</title>
        <authorList>
            <person name="Bana N.A."/>
            <person name="Nyiri A."/>
            <person name="Nagy J."/>
            <person name="Frank K."/>
            <person name="Nagy T."/>
            <person name="Steger V."/>
            <person name="Schiller M."/>
            <person name="Lakatos P."/>
            <person name="Sugar L."/>
            <person name="Horn P."/>
            <person name="Barta E."/>
            <person name="Orosz L."/>
        </authorList>
    </citation>
    <scope>NUCLEOTIDE SEQUENCE [LARGE SCALE GENOMIC DNA]</scope>
    <source>
        <strain evidence="2">Hungarian</strain>
    </source>
</reference>
<dbReference type="OrthoDB" id="3549872at2759"/>
<evidence type="ECO:0000313" key="2">
    <source>
        <dbReference type="EMBL" id="OWK05302.1"/>
    </source>
</evidence>
<evidence type="ECO:0000313" key="3">
    <source>
        <dbReference type="Proteomes" id="UP000242450"/>
    </source>
</evidence>
<keyword evidence="1" id="KW-0175">Coiled coil</keyword>
<dbReference type="Proteomes" id="UP000242450">
    <property type="component" value="Chromosome 20"/>
</dbReference>
<proteinExistence type="predicted"/>